<dbReference type="AlphaFoldDB" id="A0A918KKE1"/>
<dbReference type="EMBL" id="BMXR01000009">
    <property type="protein sequence ID" value="GGX64361.1"/>
    <property type="molecule type" value="Genomic_DNA"/>
</dbReference>
<reference evidence="1" key="2">
    <citation type="submission" date="2020-09" db="EMBL/GenBank/DDBJ databases">
        <authorList>
            <person name="Sun Q."/>
            <person name="Kim S."/>
        </authorList>
    </citation>
    <scope>NUCLEOTIDE SEQUENCE</scope>
    <source>
        <strain evidence="1">KCTC 22169</strain>
    </source>
</reference>
<dbReference type="RefSeq" id="WP_189611109.1">
    <property type="nucleotide sequence ID" value="NZ_BMXR01000009.1"/>
</dbReference>
<evidence type="ECO:0000313" key="2">
    <source>
        <dbReference type="Proteomes" id="UP000626148"/>
    </source>
</evidence>
<name>A0A918KKE1_9GAMM</name>
<accession>A0A918KKE1</accession>
<keyword evidence="2" id="KW-1185">Reference proteome</keyword>
<proteinExistence type="predicted"/>
<gene>
    <name evidence="1" type="ORF">GCM10007392_35140</name>
</gene>
<sequence>MTLGTWTPDQGAPTPPDADTLAKAAEFGVESADRFPSNPVDALEPLQVWMRQSRSAWAPLLEPLPTEQLVRLVRFFTLAEHHWAGWEGQDKNPVVWICKELKTRDAFPDAELTQWIKSHTENRFLPYGNPLA</sequence>
<reference evidence="1" key="1">
    <citation type="journal article" date="2014" name="Int. J. Syst. Evol. Microbiol.">
        <title>Complete genome sequence of Corynebacterium casei LMG S-19264T (=DSM 44701T), isolated from a smear-ripened cheese.</title>
        <authorList>
            <consortium name="US DOE Joint Genome Institute (JGI-PGF)"/>
            <person name="Walter F."/>
            <person name="Albersmeier A."/>
            <person name="Kalinowski J."/>
            <person name="Ruckert C."/>
        </authorList>
    </citation>
    <scope>NUCLEOTIDE SEQUENCE</scope>
    <source>
        <strain evidence="1">KCTC 22169</strain>
    </source>
</reference>
<evidence type="ECO:0000313" key="1">
    <source>
        <dbReference type="EMBL" id="GGX64361.1"/>
    </source>
</evidence>
<comment type="caution">
    <text evidence="1">The sequence shown here is derived from an EMBL/GenBank/DDBJ whole genome shotgun (WGS) entry which is preliminary data.</text>
</comment>
<organism evidence="1 2">
    <name type="scientific">Saccharospirillum salsuginis</name>
    <dbReference type="NCBI Taxonomy" id="418750"/>
    <lineage>
        <taxon>Bacteria</taxon>
        <taxon>Pseudomonadati</taxon>
        <taxon>Pseudomonadota</taxon>
        <taxon>Gammaproteobacteria</taxon>
        <taxon>Oceanospirillales</taxon>
        <taxon>Saccharospirillaceae</taxon>
        <taxon>Saccharospirillum</taxon>
    </lineage>
</organism>
<protein>
    <submittedName>
        <fullName evidence="1">Uncharacterized protein</fullName>
    </submittedName>
</protein>
<dbReference type="Proteomes" id="UP000626148">
    <property type="component" value="Unassembled WGS sequence"/>
</dbReference>